<dbReference type="EMBL" id="BAOQ01000031">
    <property type="protein sequence ID" value="GAC85215.1"/>
    <property type="molecule type" value="Genomic_DNA"/>
</dbReference>
<dbReference type="RefSeq" id="WP_006901440.1">
    <property type="nucleotide sequence ID" value="NZ_BAOQ01000031.1"/>
</dbReference>
<evidence type="ECO:0000313" key="1">
    <source>
        <dbReference type="EMBL" id="GAC85215.1"/>
    </source>
</evidence>
<evidence type="ECO:0000313" key="2">
    <source>
        <dbReference type="Proteomes" id="UP000035021"/>
    </source>
</evidence>
<proteinExistence type="predicted"/>
<protein>
    <recommendedName>
        <fullName evidence="3">Transposase</fullName>
    </recommendedName>
</protein>
<accession>A0ABQ0INU3</accession>
<sequence length="103" mass="11556">MSAPDSTRRYGWIDAEIRELAVSAVRELLPHTVSVWAACCEVSKQLSVHPNTVRNWYRGAVDEQDTQQPGTNLELTAAREQMRALQRLNANLVEALKDRGTPP</sequence>
<reference evidence="1 2" key="1">
    <citation type="submission" date="2013-02" db="EMBL/GenBank/DDBJ databases">
        <title>Whole genome shotgun sequence of Gordonia paraffinivorans NBRC 108238.</title>
        <authorList>
            <person name="Isaki-Nakamura S."/>
            <person name="Hosoyama A."/>
            <person name="Tsuchikane K."/>
            <person name="Ando Y."/>
            <person name="Baba S."/>
            <person name="Ohji S."/>
            <person name="Hamada M."/>
            <person name="Tamura T."/>
            <person name="Yamazoe A."/>
            <person name="Yamazaki S."/>
            <person name="Fujita N."/>
        </authorList>
    </citation>
    <scope>NUCLEOTIDE SEQUENCE [LARGE SCALE GENOMIC DNA]</scope>
    <source>
        <strain evidence="1 2">NBRC 108238</strain>
    </source>
</reference>
<dbReference type="InterPro" id="IPR036388">
    <property type="entry name" value="WH-like_DNA-bd_sf"/>
</dbReference>
<gene>
    <name evidence="1" type="ORF">GP2_031_00270</name>
</gene>
<comment type="caution">
    <text evidence="1">The sequence shown here is derived from an EMBL/GenBank/DDBJ whole genome shotgun (WGS) entry which is preliminary data.</text>
</comment>
<keyword evidence="2" id="KW-1185">Reference proteome</keyword>
<dbReference type="Proteomes" id="UP000035021">
    <property type="component" value="Unassembled WGS sequence"/>
</dbReference>
<dbReference type="Gene3D" id="1.10.10.10">
    <property type="entry name" value="Winged helix-like DNA-binding domain superfamily/Winged helix DNA-binding domain"/>
    <property type="match status" value="1"/>
</dbReference>
<name>A0ABQ0INU3_9ACTN</name>
<evidence type="ECO:0008006" key="3">
    <source>
        <dbReference type="Google" id="ProtNLM"/>
    </source>
</evidence>
<organism evidence="1 2">
    <name type="scientific">Gordonia paraffinivorans NBRC 108238</name>
    <dbReference type="NCBI Taxonomy" id="1223543"/>
    <lineage>
        <taxon>Bacteria</taxon>
        <taxon>Bacillati</taxon>
        <taxon>Actinomycetota</taxon>
        <taxon>Actinomycetes</taxon>
        <taxon>Mycobacteriales</taxon>
        <taxon>Gordoniaceae</taxon>
        <taxon>Gordonia</taxon>
    </lineage>
</organism>